<sequence>MAEPLENFSAGLRCHDIHNGLRNVDPNSATLTPLADTRTVGMAASLASLVRGQDIVSDAEALKTVVAEQLDISPYAFNAVVDTLERAGLVDGVQRRGQKIVSFTETVPFHEDLYQRLGGAWRDDQPSQLEQEMLAVVDRLAHSPVPSEELEDELGLDHGDVPRLVEIGKAASLINGVSLIDGEVLYSPFFGFENPELLASLLEQHGSGRIAEELAAVRSHQGLPVDESSYPALADAISRGFILAPAVTRPEGFDQPFATLPYLPDPSLLTVRKTVLEKALAVIACVRCGEHFGGATSARDPARLLTALLDPNRGYRLSPHGSHKRQYQLLYRMQIVDFVPSGNWVMPQLIVTDDNVEAVRLARDLMTYGEPIEDRGGDDAARGLLSLNSPYQAPLQTVSRRREKKTLTDKEYSALIATAMGRAAL</sequence>
<proteinExistence type="predicted"/>
<organism evidence="1 2">
    <name type="scientific">Micromonospora tulbaghiae</name>
    <dbReference type="NCBI Taxonomy" id="479978"/>
    <lineage>
        <taxon>Bacteria</taxon>
        <taxon>Bacillati</taxon>
        <taxon>Actinomycetota</taxon>
        <taxon>Actinomycetes</taxon>
        <taxon>Micromonosporales</taxon>
        <taxon>Micromonosporaceae</taxon>
        <taxon>Micromonospora</taxon>
    </lineage>
</organism>
<name>A0A386WG55_9ACTN</name>
<gene>
    <name evidence="1" type="ORF">CSH63_04280</name>
</gene>
<reference evidence="1 2" key="1">
    <citation type="submission" date="2017-10" db="EMBL/GenBank/DDBJ databases">
        <title>Integration of genomic and chemical information greatly accelerates assignment of the full stereostructure of myelolactone, a potent inhibitor of myeloma from a marine-derived Micromonospora.</title>
        <authorList>
            <person name="Kim M.C."/>
            <person name="Machado H."/>
            <person name="Jensen P.R."/>
            <person name="Fenical W."/>
        </authorList>
    </citation>
    <scope>NUCLEOTIDE SEQUENCE [LARGE SCALE GENOMIC DNA]</scope>
    <source>
        <strain evidence="1 2">CNY-010</strain>
    </source>
</reference>
<dbReference type="AlphaFoldDB" id="A0A386WG55"/>
<dbReference type="RefSeq" id="WP_120569122.1">
    <property type="nucleotide sequence ID" value="NZ_CP024087.1"/>
</dbReference>
<accession>A0A386WG55</accession>
<evidence type="ECO:0000313" key="1">
    <source>
        <dbReference type="EMBL" id="AYF26692.1"/>
    </source>
</evidence>
<dbReference type="KEGG" id="mtua:CSH63_04280"/>
<dbReference type="Proteomes" id="UP000267804">
    <property type="component" value="Chromosome"/>
</dbReference>
<protein>
    <submittedName>
        <fullName evidence="1">Uncharacterized protein</fullName>
    </submittedName>
</protein>
<evidence type="ECO:0000313" key="2">
    <source>
        <dbReference type="Proteomes" id="UP000267804"/>
    </source>
</evidence>
<dbReference type="EMBL" id="CP024087">
    <property type="protein sequence ID" value="AYF26692.1"/>
    <property type="molecule type" value="Genomic_DNA"/>
</dbReference>